<sequence length="66" mass="7111">MTIVGGRESKAFLRKPITKVEGPRPQATRTINGARPSSSQIKQINQPTGASTATIEPRTKHMTPAI</sequence>
<gene>
    <name evidence="2" type="ORF">ColSpa_02313</name>
</gene>
<dbReference type="AlphaFoldDB" id="A0AA37LDA3"/>
<evidence type="ECO:0000313" key="2">
    <source>
        <dbReference type="EMBL" id="GKT42132.1"/>
    </source>
</evidence>
<organism evidence="2 3">
    <name type="scientific">Colletotrichum spaethianum</name>
    <dbReference type="NCBI Taxonomy" id="700344"/>
    <lineage>
        <taxon>Eukaryota</taxon>
        <taxon>Fungi</taxon>
        <taxon>Dikarya</taxon>
        <taxon>Ascomycota</taxon>
        <taxon>Pezizomycotina</taxon>
        <taxon>Sordariomycetes</taxon>
        <taxon>Hypocreomycetidae</taxon>
        <taxon>Glomerellales</taxon>
        <taxon>Glomerellaceae</taxon>
        <taxon>Colletotrichum</taxon>
        <taxon>Colletotrichum spaethianum species complex</taxon>
    </lineage>
</organism>
<dbReference type="Proteomes" id="UP001055115">
    <property type="component" value="Unassembled WGS sequence"/>
</dbReference>
<name>A0AA37LDA3_9PEZI</name>
<feature type="region of interest" description="Disordered" evidence="1">
    <location>
        <begin position="23"/>
        <end position="66"/>
    </location>
</feature>
<keyword evidence="3" id="KW-1185">Reference proteome</keyword>
<protein>
    <submittedName>
        <fullName evidence="2">Uncharacterized protein</fullName>
    </submittedName>
</protein>
<comment type="caution">
    <text evidence="2">The sequence shown here is derived from an EMBL/GenBank/DDBJ whole genome shotgun (WGS) entry which is preliminary data.</text>
</comment>
<dbReference type="GeneID" id="73323115"/>
<dbReference type="EMBL" id="BQXU01000004">
    <property type="protein sequence ID" value="GKT42132.1"/>
    <property type="molecule type" value="Genomic_DNA"/>
</dbReference>
<evidence type="ECO:0000256" key="1">
    <source>
        <dbReference type="SAM" id="MobiDB-lite"/>
    </source>
</evidence>
<feature type="compositionally biased region" description="Polar residues" evidence="1">
    <location>
        <begin position="27"/>
        <end position="54"/>
    </location>
</feature>
<accession>A0AA37LDA3</accession>
<dbReference type="RefSeq" id="XP_049124482.1">
    <property type="nucleotide sequence ID" value="XM_049268525.1"/>
</dbReference>
<proteinExistence type="predicted"/>
<reference evidence="2 3" key="1">
    <citation type="submission" date="2022-03" db="EMBL/GenBank/DDBJ databases">
        <title>Genome data of Colletotrichum spp.</title>
        <authorList>
            <person name="Utami Y.D."/>
            <person name="Hiruma K."/>
        </authorList>
    </citation>
    <scope>NUCLEOTIDE SEQUENCE [LARGE SCALE GENOMIC DNA]</scope>
    <source>
        <strain evidence="2 3">MAFF 239500</strain>
    </source>
</reference>
<evidence type="ECO:0000313" key="3">
    <source>
        <dbReference type="Proteomes" id="UP001055115"/>
    </source>
</evidence>